<dbReference type="AlphaFoldDB" id="A0A166DLG0"/>
<dbReference type="STRING" id="1314776.A0A166DLG0"/>
<keyword evidence="10" id="KW-1185">Reference proteome</keyword>
<dbReference type="Gene3D" id="3.40.50.150">
    <property type="entry name" value="Vaccinia Virus protein VP39"/>
    <property type="match status" value="1"/>
</dbReference>
<feature type="compositionally biased region" description="Basic residues" evidence="7">
    <location>
        <begin position="304"/>
        <end position="313"/>
    </location>
</feature>
<evidence type="ECO:0000256" key="3">
    <source>
        <dbReference type="ARBA" id="ARBA00022603"/>
    </source>
</evidence>
<evidence type="ECO:0000313" key="9">
    <source>
        <dbReference type="EMBL" id="KZT38656.1"/>
    </source>
</evidence>
<keyword evidence="4 9" id="KW-0808">Transferase</keyword>
<keyword evidence="2" id="KW-0698">rRNA processing</keyword>
<evidence type="ECO:0000256" key="5">
    <source>
        <dbReference type="ARBA" id="ARBA00022691"/>
    </source>
</evidence>
<evidence type="ECO:0000313" key="10">
    <source>
        <dbReference type="Proteomes" id="UP000076798"/>
    </source>
</evidence>
<sequence length="327" mass="35835">MRPSLPVCGGPSSRAWLTRQFNDPYVKARLTQSPSALSPATRFRSRSAFKLVEMDAHYKFIHPGRTKTVIDLGAAPGGWSQVVSAKLGGFRNLGLERDERDEKKALDGSGWGIASPGHPATELWSSSEPSIKIEDEDTLDTSQTKPTIIALDLLRILPIPGVQTLQTDFLLPAAEPLILGLLPNHQMKADLILCDMAANSSGNPTRDTEASYTIAQSVFDFATRHLKTCAPGAADGGSLVMKYFVSPSTHAFRKTHLNKAFRNVYHVKPESSRSESNEAFWVCKYFLGPPRAPKKLDGASSSHSKPKQKRKEKRLPPPPTLPIPTID</sequence>
<feature type="region of interest" description="Disordered" evidence="7">
    <location>
        <begin position="291"/>
        <end position="327"/>
    </location>
</feature>
<comment type="similarity">
    <text evidence="1">Belongs to the class I-like SAM-binding methyltransferase superfamily. RNA methyltransferase RlmE family.</text>
</comment>
<gene>
    <name evidence="9" type="ORF">SISSUDRAFT_985937</name>
</gene>
<dbReference type="InterPro" id="IPR029063">
    <property type="entry name" value="SAM-dependent_MTases_sf"/>
</dbReference>
<evidence type="ECO:0000256" key="2">
    <source>
        <dbReference type="ARBA" id="ARBA00022552"/>
    </source>
</evidence>
<dbReference type="PANTHER" id="PTHR10920:SF18">
    <property type="entry name" value="RRNA METHYLTRANSFERASE 2, MITOCHONDRIAL"/>
    <property type="match status" value="1"/>
</dbReference>
<evidence type="ECO:0000256" key="1">
    <source>
        <dbReference type="ARBA" id="ARBA00009258"/>
    </source>
</evidence>
<dbReference type="GO" id="GO:0008650">
    <property type="term" value="F:rRNA (uridine-2'-O-)-methyltransferase activity"/>
    <property type="evidence" value="ECO:0007669"/>
    <property type="project" value="TreeGrafter"/>
</dbReference>
<dbReference type="OrthoDB" id="20105at2759"/>
<feature type="domain" description="Ribosomal RNA methyltransferase FtsJ" evidence="8">
    <location>
        <begin position="146"/>
        <end position="285"/>
    </location>
</feature>
<name>A0A166DLG0_9AGAM</name>
<feature type="compositionally biased region" description="Pro residues" evidence="7">
    <location>
        <begin position="316"/>
        <end position="327"/>
    </location>
</feature>
<keyword evidence="3 9" id="KW-0489">Methyltransferase</keyword>
<feature type="domain" description="Ribosomal RNA methyltransferase FtsJ" evidence="8">
    <location>
        <begin position="43"/>
        <end position="95"/>
    </location>
</feature>
<evidence type="ECO:0000256" key="6">
    <source>
        <dbReference type="ARBA" id="ARBA00041184"/>
    </source>
</evidence>
<dbReference type="InterPro" id="IPR002877">
    <property type="entry name" value="RNA_MeTrfase_FtsJ_dom"/>
</dbReference>
<organism evidence="9 10">
    <name type="scientific">Sistotremastrum suecicum HHB10207 ss-3</name>
    <dbReference type="NCBI Taxonomy" id="1314776"/>
    <lineage>
        <taxon>Eukaryota</taxon>
        <taxon>Fungi</taxon>
        <taxon>Dikarya</taxon>
        <taxon>Basidiomycota</taxon>
        <taxon>Agaricomycotina</taxon>
        <taxon>Agaricomycetes</taxon>
        <taxon>Sistotremastrales</taxon>
        <taxon>Sistotremastraceae</taxon>
        <taxon>Sistotremastrum</taxon>
    </lineage>
</organism>
<protein>
    <recommendedName>
        <fullName evidence="6">rRNA methyltransferase 2, mitochondrial</fullName>
    </recommendedName>
</protein>
<evidence type="ECO:0000259" key="8">
    <source>
        <dbReference type="Pfam" id="PF01728"/>
    </source>
</evidence>
<dbReference type="SUPFAM" id="SSF53335">
    <property type="entry name" value="S-adenosyl-L-methionine-dependent methyltransferases"/>
    <property type="match status" value="1"/>
</dbReference>
<evidence type="ECO:0000256" key="7">
    <source>
        <dbReference type="SAM" id="MobiDB-lite"/>
    </source>
</evidence>
<dbReference type="Pfam" id="PF01728">
    <property type="entry name" value="FtsJ"/>
    <property type="match status" value="2"/>
</dbReference>
<proteinExistence type="inferred from homology"/>
<dbReference type="HAMAP" id="MF_01547">
    <property type="entry name" value="RNA_methyltr_E"/>
    <property type="match status" value="1"/>
</dbReference>
<keyword evidence="5" id="KW-0949">S-adenosyl-L-methionine</keyword>
<dbReference type="EMBL" id="KV428059">
    <property type="protein sequence ID" value="KZT38656.1"/>
    <property type="molecule type" value="Genomic_DNA"/>
</dbReference>
<dbReference type="GO" id="GO:0005739">
    <property type="term" value="C:mitochondrion"/>
    <property type="evidence" value="ECO:0007669"/>
    <property type="project" value="TreeGrafter"/>
</dbReference>
<dbReference type="Proteomes" id="UP000076798">
    <property type="component" value="Unassembled WGS sequence"/>
</dbReference>
<reference evidence="9 10" key="1">
    <citation type="journal article" date="2016" name="Mol. Biol. Evol.">
        <title>Comparative Genomics of Early-Diverging Mushroom-Forming Fungi Provides Insights into the Origins of Lignocellulose Decay Capabilities.</title>
        <authorList>
            <person name="Nagy L.G."/>
            <person name="Riley R."/>
            <person name="Tritt A."/>
            <person name="Adam C."/>
            <person name="Daum C."/>
            <person name="Floudas D."/>
            <person name="Sun H."/>
            <person name="Yadav J.S."/>
            <person name="Pangilinan J."/>
            <person name="Larsson K.H."/>
            <person name="Matsuura K."/>
            <person name="Barry K."/>
            <person name="Labutti K."/>
            <person name="Kuo R."/>
            <person name="Ohm R.A."/>
            <person name="Bhattacharya S.S."/>
            <person name="Shirouzu T."/>
            <person name="Yoshinaga Y."/>
            <person name="Martin F.M."/>
            <person name="Grigoriev I.V."/>
            <person name="Hibbett D.S."/>
        </authorList>
    </citation>
    <scope>NUCLEOTIDE SEQUENCE [LARGE SCALE GENOMIC DNA]</scope>
    <source>
        <strain evidence="9 10">HHB10207 ss-3</strain>
    </source>
</reference>
<dbReference type="PANTHER" id="PTHR10920">
    <property type="entry name" value="RIBOSOMAL RNA METHYLTRANSFERASE"/>
    <property type="match status" value="1"/>
</dbReference>
<accession>A0A166DLG0</accession>
<evidence type="ECO:0000256" key="4">
    <source>
        <dbReference type="ARBA" id="ARBA00022679"/>
    </source>
</evidence>
<dbReference type="InterPro" id="IPR050082">
    <property type="entry name" value="RNA_methyltr_RlmE"/>
</dbReference>
<dbReference type="InterPro" id="IPR015507">
    <property type="entry name" value="rRNA-MeTfrase_E"/>
</dbReference>